<feature type="compositionally biased region" description="Polar residues" evidence="1">
    <location>
        <begin position="7"/>
        <end position="16"/>
    </location>
</feature>
<evidence type="ECO:0000256" key="1">
    <source>
        <dbReference type="SAM" id="MobiDB-lite"/>
    </source>
</evidence>
<dbReference type="AlphaFoldDB" id="R1I6Z1"/>
<evidence type="ECO:0000313" key="3">
    <source>
        <dbReference type="Proteomes" id="UP000014139"/>
    </source>
</evidence>
<proteinExistence type="predicted"/>
<feature type="compositionally biased region" description="Basic and acidic residues" evidence="1">
    <location>
        <begin position="17"/>
        <end position="30"/>
    </location>
</feature>
<organism evidence="2 3">
    <name type="scientific">Amycolatopsis vancoresmycina DSM 44592</name>
    <dbReference type="NCBI Taxonomy" id="1292037"/>
    <lineage>
        <taxon>Bacteria</taxon>
        <taxon>Bacillati</taxon>
        <taxon>Actinomycetota</taxon>
        <taxon>Actinomycetes</taxon>
        <taxon>Pseudonocardiales</taxon>
        <taxon>Pseudonocardiaceae</taxon>
        <taxon>Amycolatopsis</taxon>
    </lineage>
</organism>
<dbReference type="PATRIC" id="fig|1292037.4.peg.4304"/>
<dbReference type="Proteomes" id="UP000014139">
    <property type="component" value="Unassembled WGS sequence"/>
</dbReference>
<protein>
    <submittedName>
        <fullName evidence="2">Uncharacterized protein</fullName>
    </submittedName>
</protein>
<reference evidence="2 3" key="1">
    <citation type="submission" date="2013-02" db="EMBL/GenBank/DDBJ databases">
        <title>Draft genome sequence of Amycolatopsis vancoresmycina strain DSM 44592T.</title>
        <authorList>
            <person name="Kumar S."/>
            <person name="Kaur N."/>
            <person name="Kaur C."/>
            <person name="Raghava G.P.S."/>
            <person name="Mayilraj S."/>
        </authorList>
    </citation>
    <scope>NUCLEOTIDE SEQUENCE [LARGE SCALE GENOMIC DNA]</scope>
    <source>
        <strain evidence="2 3">DSM 44592</strain>
    </source>
</reference>
<name>R1I6Z1_9PSEU</name>
<dbReference type="EMBL" id="AOUO01000326">
    <property type="protein sequence ID" value="EOD66214.1"/>
    <property type="molecule type" value="Genomic_DNA"/>
</dbReference>
<keyword evidence="3" id="KW-1185">Reference proteome</keyword>
<gene>
    <name evidence="2" type="ORF">H480_22682</name>
</gene>
<comment type="caution">
    <text evidence="2">The sequence shown here is derived from an EMBL/GenBank/DDBJ whole genome shotgun (WGS) entry which is preliminary data.</text>
</comment>
<sequence>MSGPVVSVTSQLQVQYDDNKKPVPANRDDSEHPVVNFDMFEKYSEVWMKVSITNNGRADTTLRTARMEISPDNWVDSTFDGPTIWCKEEKADSADCRKTFPYLLHPANSLVVYFPLSSWKDDFARTRFGGEGIPLEIRATGVQEPVKYTSGIRISL</sequence>
<accession>R1I6Z1</accession>
<evidence type="ECO:0000313" key="2">
    <source>
        <dbReference type="EMBL" id="EOD66214.1"/>
    </source>
</evidence>
<feature type="region of interest" description="Disordered" evidence="1">
    <location>
        <begin position="1"/>
        <end position="30"/>
    </location>
</feature>